<dbReference type="STRING" id="1123367.GCA_000621305_00239"/>
<feature type="compositionally biased region" description="Low complexity" evidence="4">
    <location>
        <begin position="111"/>
        <end position="133"/>
    </location>
</feature>
<comment type="caution">
    <text evidence="6">The sequence shown here is derived from an EMBL/GenBank/DDBJ whole genome shotgun (WGS) entry which is preliminary data.</text>
</comment>
<dbReference type="PANTHER" id="PTHR37533:SF2">
    <property type="entry name" value="FLAGELLAR HOOK-LENGTH CONTROL PROTEIN"/>
    <property type="match status" value="1"/>
</dbReference>
<feature type="region of interest" description="Disordered" evidence="4">
    <location>
        <begin position="40"/>
        <end position="158"/>
    </location>
</feature>
<dbReference type="eggNOG" id="COG3144">
    <property type="taxonomic scope" value="Bacteria"/>
</dbReference>
<dbReference type="InterPro" id="IPR021136">
    <property type="entry name" value="Flagellar_hook_control-like_C"/>
</dbReference>
<feature type="compositionally biased region" description="Gly residues" evidence="4">
    <location>
        <begin position="388"/>
        <end position="401"/>
    </location>
</feature>
<dbReference type="AlphaFoldDB" id="N6YDC8"/>
<reference evidence="6 7" key="1">
    <citation type="submission" date="2012-09" db="EMBL/GenBank/DDBJ databases">
        <title>Draft Genome Sequences of 6 Strains from Genus Thauera.</title>
        <authorList>
            <person name="Liu B."/>
            <person name="Shapleigh J.P."/>
            <person name="Frostegard A.H."/>
        </authorList>
    </citation>
    <scope>NUCLEOTIDE SEQUENCE [LARGE SCALE GENOMIC DNA]</scope>
    <source>
        <strain evidence="7">47Lol / DSM 12138</strain>
    </source>
</reference>
<feature type="compositionally biased region" description="Low complexity" evidence="4">
    <location>
        <begin position="148"/>
        <end position="158"/>
    </location>
</feature>
<name>N6YDC8_THAL4</name>
<feature type="region of interest" description="Disordered" evidence="4">
    <location>
        <begin position="373"/>
        <end position="427"/>
    </location>
</feature>
<feature type="domain" description="Flagellar hook-length control protein-like C-terminal" evidence="5">
    <location>
        <begin position="304"/>
        <end position="384"/>
    </location>
</feature>
<dbReference type="CDD" id="cd17470">
    <property type="entry name" value="T3SS_Flik_C"/>
    <property type="match status" value="1"/>
</dbReference>
<evidence type="ECO:0000313" key="6">
    <source>
        <dbReference type="EMBL" id="ENO89540.1"/>
    </source>
</evidence>
<evidence type="ECO:0000256" key="2">
    <source>
        <dbReference type="ARBA" id="ARBA00009149"/>
    </source>
</evidence>
<comment type="function">
    <text evidence="1">Controls the length of the flagellar hook.</text>
</comment>
<dbReference type="Proteomes" id="UP000013232">
    <property type="component" value="Unassembled WGS sequence"/>
</dbReference>
<keyword evidence="3" id="KW-1005">Bacterial flagellum biogenesis</keyword>
<evidence type="ECO:0000313" key="7">
    <source>
        <dbReference type="Proteomes" id="UP000013232"/>
    </source>
</evidence>
<keyword evidence="6" id="KW-0966">Cell projection</keyword>
<evidence type="ECO:0000256" key="3">
    <source>
        <dbReference type="ARBA" id="ARBA00022795"/>
    </source>
</evidence>
<feature type="compositionally biased region" description="Polar residues" evidence="4">
    <location>
        <begin position="47"/>
        <end position="81"/>
    </location>
</feature>
<gene>
    <name evidence="6" type="ORF">C666_05790</name>
</gene>
<dbReference type="Gene3D" id="3.30.750.140">
    <property type="match status" value="1"/>
</dbReference>
<keyword evidence="7" id="KW-1185">Reference proteome</keyword>
<dbReference type="GO" id="GO:0044780">
    <property type="term" value="P:bacterial-type flagellum assembly"/>
    <property type="evidence" value="ECO:0007669"/>
    <property type="project" value="InterPro"/>
</dbReference>
<comment type="similarity">
    <text evidence="2">Belongs to the FliK family.</text>
</comment>
<evidence type="ECO:0000256" key="4">
    <source>
        <dbReference type="SAM" id="MobiDB-lite"/>
    </source>
</evidence>
<dbReference type="PANTHER" id="PTHR37533">
    <property type="entry name" value="FLAGELLAR HOOK-LENGTH CONTROL PROTEIN"/>
    <property type="match status" value="1"/>
</dbReference>
<dbReference type="InterPro" id="IPR001635">
    <property type="entry name" value="Flag_hook_Flik"/>
</dbReference>
<keyword evidence="6" id="KW-0969">Cilium</keyword>
<dbReference type="GO" id="GO:0009424">
    <property type="term" value="C:bacterial-type flagellum hook"/>
    <property type="evidence" value="ECO:0007669"/>
    <property type="project" value="InterPro"/>
</dbReference>
<sequence length="427" mass="42964">MFQRRQTMPASVSSSSLAQGLQGTAGRKLSDQAMTTGLAGLIGPGKQQASFSRTLQNQLHASHAQPAQTQTTRASDASPRTASPVRQREADRSAQRSTAQEPERAQPQTPDADAGRGTAETAAATDGTASGNDGQRGNPDSPHDSGTAPAEEGTDAAGTADAAAIAGLPAAIAALRSETASAAGEADGDLAAGDSTGKSLQNAGLLPKDDTGLANAGADADTAAQSVQGRLPIMAAIADKAAGTAAALQAGDGDMAIQQPAQASGGHHGANLLGVLRHAPAPSTPQLPVQTPASQHAWAEDVGNQVRWMLGRAESKAELVLTPPNLGKLEVSISLSGDQTTAQFVASSQAARDALEQALPRLREILQQSGISLGQADVSTSEDRSAGSDGGGQGRHAGGSGETFADTAGGKPAVWQQQHDGLVDTFV</sequence>
<organism evidence="6 7">
    <name type="scientific">Thauera linaloolentis (strain DSM 12138 / JCM 21573 / CCUG 41526 / CIP 105981 / IAM 15112 / NBRC 102519 / 47Lol)</name>
    <dbReference type="NCBI Taxonomy" id="1123367"/>
    <lineage>
        <taxon>Bacteria</taxon>
        <taxon>Pseudomonadati</taxon>
        <taxon>Pseudomonadota</taxon>
        <taxon>Betaproteobacteria</taxon>
        <taxon>Rhodocyclales</taxon>
        <taxon>Zoogloeaceae</taxon>
        <taxon>Thauera</taxon>
    </lineage>
</organism>
<dbReference type="InterPro" id="IPR052563">
    <property type="entry name" value="FliK"/>
</dbReference>
<dbReference type="PRINTS" id="PR01007">
    <property type="entry name" value="FLGHOOKFLIK"/>
</dbReference>
<dbReference type="Pfam" id="PF02120">
    <property type="entry name" value="Flg_hook"/>
    <property type="match status" value="1"/>
</dbReference>
<accession>N6YDC8</accession>
<protein>
    <submittedName>
        <fullName evidence="6">Flagellar hook-length control protein</fullName>
    </submittedName>
</protein>
<proteinExistence type="inferred from homology"/>
<evidence type="ECO:0000256" key="1">
    <source>
        <dbReference type="ARBA" id="ARBA00003944"/>
    </source>
</evidence>
<evidence type="ECO:0000259" key="5">
    <source>
        <dbReference type="Pfam" id="PF02120"/>
    </source>
</evidence>
<dbReference type="InterPro" id="IPR038610">
    <property type="entry name" value="FliK-like_C_sf"/>
</dbReference>
<keyword evidence="6" id="KW-0282">Flagellum</keyword>
<dbReference type="EMBL" id="AMXE01000013">
    <property type="protein sequence ID" value="ENO89540.1"/>
    <property type="molecule type" value="Genomic_DNA"/>
</dbReference>